<dbReference type="Proteomes" id="UP001285263">
    <property type="component" value="Unassembled WGS sequence"/>
</dbReference>
<keyword evidence="1" id="KW-0732">Signal</keyword>
<dbReference type="InterPro" id="IPR014880">
    <property type="entry name" value="SoxZ_dom"/>
</dbReference>
<evidence type="ECO:0000259" key="2">
    <source>
        <dbReference type="Pfam" id="PF08770"/>
    </source>
</evidence>
<dbReference type="InterPro" id="IPR014756">
    <property type="entry name" value="Ig_E-set"/>
</dbReference>
<feature type="domain" description="Sulphur oxidation protein SoxZ" evidence="2">
    <location>
        <begin position="172"/>
        <end position="250"/>
    </location>
</feature>
<dbReference type="Gene3D" id="2.60.40.2470">
    <property type="entry name" value="SoxY domain"/>
    <property type="match status" value="1"/>
</dbReference>
<reference evidence="4 5" key="1">
    <citation type="submission" date="2023-11" db="EMBL/GenBank/DDBJ databases">
        <title>Paucibacter sp. nov., isolated from fresh soil in Korea.</title>
        <authorList>
            <person name="Le N.T.T."/>
        </authorList>
    </citation>
    <scope>NUCLEOTIDE SEQUENCE [LARGE SCALE GENOMIC DNA]</scope>
    <source>
        <strain evidence="4 5">R3-3</strain>
    </source>
</reference>
<dbReference type="NCBIfam" id="TIGR04557">
    <property type="entry name" value="fuse_rel_SoxYZ"/>
    <property type="match status" value="1"/>
</dbReference>
<dbReference type="Pfam" id="PF13501">
    <property type="entry name" value="SoxY"/>
    <property type="match status" value="1"/>
</dbReference>
<dbReference type="RefSeq" id="WP_320420936.1">
    <property type="nucleotide sequence ID" value="NZ_JAXCLA010000001.1"/>
</dbReference>
<evidence type="ECO:0000256" key="1">
    <source>
        <dbReference type="SAM" id="SignalP"/>
    </source>
</evidence>
<dbReference type="EMBL" id="JAXCLA010000001">
    <property type="protein sequence ID" value="MDY0743098.1"/>
    <property type="molecule type" value="Genomic_DNA"/>
</dbReference>
<evidence type="ECO:0000259" key="3">
    <source>
        <dbReference type="Pfam" id="PF13501"/>
    </source>
</evidence>
<comment type="caution">
    <text evidence="4">The sequence shown here is derived from an EMBL/GenBank/DDBJ whole genome shotgun (WGS) entry which is preliminary data.</text>
</comment>
<dbReference type="Gene3D" id="2.60.40.10">
    <property type="entry name" value="Immunoglobulins"/>
    <property type="match status" value="1"/>
</dbReference>
<accession>A0ABU5DA39</accession>
<feature type="signal peptide" evidence="1">
    <location>
        <begin position="1"/>
        <end position="20"/>
    </location>
</feature>
<feature type="chain" id="PRO_5046472470" evidence="1">
    <location>
        <begin position="21"/>
        <end position="253"/>
    </location>
</feature>
<dbReference type="InterPro" id="IPR038162">
    <property type="entry name" value="SoxY_sf"/>
</dbReference>
<name>A0ABU5DA39_9BURK</name>
<gene>
    <name evidence="4" type="ORF">SNE35_01205</name>
</gene>
<dbReference type="InterPro" id="IPR013783">
    <property type="entry name" value="Ig-like_fold"/>
</dbReference>
<feature type="domain" description="Ig-like SoxY" evidence="3">
    <location>
        <begin position="43"/>
        <end position="142"/>
    </location>
</feature>
<proteinExistence type="predicted"/>
<dbReference type="InterPro" id="IPR030831">
    <property type="entry name" value="Fuse-rel_SoxYZ"/>
</dbReference>
<dbReference type="Pfam" id="PF08770">
    <property type="entry name" value="SoxZ"/>
    <property type="match status" value="1"/>
</dbReference>
<dbReference type="SUPFAM" id="SSF81296">
    <property type="entry name" value="E set domains"/>
    <property type="match status" value="1"/>
</dbReference>
<evidence type="ECO:0000313" key="4">
    <source>
        <dbReference type="EMBL" id="MDY0743098.1"/>
    </source>
</evidence>
<keyword evidence="5" id="KW-1185">Reference proteome</keyword>
<protein>
    <submittedName>
        <fullName evidence="4">Quinoprotein dehydrogenase-associated SoxYZ-like carrier</fullName>
    </submittedName>
</protein>
<evidence type="ECO:0000313" key="5">
    <source>
        <dbReference type="Proteomes" id="UP001285263"/>
    </source>
</evidence>
<dbReference type="InterPro" id="IPR032711">
    <property type="entry name" value="SoxY"/>
</dbReference>
<sequence length="253" mass="27116">MHRRQVLGALGLLGAAPCLAQDADPFATLGWPELRREFLAGGTACFDARVTVEGPAFAEDPMNVPVGISAEALGEEVEQIRVIVDRNPIRRVLDFYPGAGVRPSLGLRFKLEQASPVRAAVRLRDGSWRVGGALVDSAGGGCTVPGQTRRDGSWTQHLGEISARLFAREGGARLRLRVMHPMDTGLAGGIPAFHLQHLALRDATGRELLRMDCAEPLSENPVFSFDLIGPPPGPLRIEADDNNGNRFEGAVAS</sequence>
<organism evidence="4 5">
    <name type="scientific">Roseateles agri</name>
    <dbReference type="NCBI Taxonomy" id="3098619"/>
    <lineage>
        <taxon>Bacteria</taxon>
        <taxon>Pseudomonadati</taxon>
        <taxon>Pseudomonadota</taxon>
        <taxon>Betaproteobacteria</taxon>
        <taxon>Burkholderiales</taxon>
        <taxon>Sphaerotilaceae</taxon>
        <taxon>Roseateles</taxon>
    </lineage>
</organism>